<evidence type="ECO:0000313" key="13">
    <source>
        <dbReference type="Proteomes" id="UP000008204"/>
    </source>
</evidence>
<dbReference type="HOGENOM" id="CLU_030671_3_1_3"/>
<protein>
    <recommendedName>
        <fullName evidence="5">Kynurenine formamidase</fullName>
        <ecNumber evidence="4">3.5.1.9</ecNumber>
    </recommendedName>
</protein>
<evidence type="ECO:0000256" key="5">
    <source>
        <dbReference type="ARBA" id="ARBA00014889"/>
    </source>
</evidence>
<evidence type="ECO:0000256" key="9">
    <source>
        <dbReference type="ARBA" id="ARBA00023079"/>
    </source>
</evidence>
<comment type="cofactor">
    <cofactor evidence="1">
        <name>Zn(2+)</name>
        <dbReference type="ChEBI" id="CHEBI:29105"/>
    </cofactor>
</comment>
<dbReference type="OrthoDB" id="9796085at2"/>
<keyword evidence="6" id="KW-0479">Metal-binding</keyword>
<dbReference type="STRING" id="41431.PCC8801_0049"/>
<dbReference type="GO" id="GO:0046872">
    <property type="term" value="F:metal ion binding"/>
    <property type="evidence" value="ECO:0007669"/>
    <property type="project" value="UniProtKB-KW"/>
</dbReference>
<dbReference type="eggNOG" id="COG1878">
    <property type="taxonomic scope" value="Bacteria"/>
</dbReference>
<dbReference type="GO" id="GO:0004061">
    <property type="term" value="F:arylformamidase activity"/>
    <property type="evidence" value="ECO:0007669"/>
    <property type="project" value="UniProtKB-EC"/>
</dbReference>
<keyword evidence="7" id="KW-0378">Hydrolase</keyword>
<keyword evidence="8" id="KW-0862">Zinc</keyword>
<dbReference type="Pfam" id="PF04199">
    <property type="entry name" value="Cyclase"/>
    <property type="match status" value="1"/>
</dbReference>
<evidence type="ECO:0000313" key="12">
    <source>
        <dbReference type="EMBL" id="ACK64156.1"/>
    </source>
</evidence>
<comment type="function">
    <text evidence="2">Catalyzes the hydrolysis of N-formyl-L-kynurenine to L-kynurenine, the second step in the kynurenine pathway of tryptophan degradation.</text>
</comment>
<dbReference type="EC" id="3.5.1.9" evidence="4"/>
<dbReference type="FunFam" id="3.50.30.50:FF:000001">
    <property type="entry name" value="Kynurenine formamidase"/>
    <property type="match status" value="1"/>
</dbReference>
<dbReference type="AlphaFoldDB" id="B7JZJ6"/>
<dbReference type="InterPro" id="IPR007325">
    <property type="entry name" value="KFase/CYL"/>
</dbReference>
<comment type="pathway">
    <text evidence="11">Amino-acid degradation; L-tryptophan degradation via kynurenine pathway; L-kynurenine from L-tryptophan: step 2/2.</text>
</comment>
<evidence type="ECO:0000256" key="2">
    <source>
        <dbReference type="ARBA" id="ARBA00002204"/>
    </source>
</evidence>
<comment type="catalytic activity">
    <reaction evidence="10">
        <text>N-formyl-L-kynurenine + H2O = L-kynurenine + formate + H(+)</text>
        <dbReference type="Rhea" id="RHEA:13009"/>
        <dbReference type="ChEBI" id="CHEBI:15377"/>
        <dbReference type="ChEBI" id="CHEBI:15378"/>
        <dbReference type="ChEBI" id="CHEBI:15740"/>
        <dbReference type="ChEBI" id="CHEBI:57959"/>
        <dbReference type="ChEBI" id="CHEBI:58629"/>
        <dbReference type="EC" id="3.5.1.9"/>
    </reaction>
</comment>
<proteinExistence type="predicted"/>
<gene>
    <name evidence="12" type="ordered locus">PCC8801_0049</name>
</gene>
<dbReference type="RefSeq" id="WP_012593433.1">
    <property type="nucleotide sequence ID" value="NC_011726.1"/>
</dbReference>
<evidence type="ECO:0000256" key="11">
    <source>
        <dbReference type="ARBA" id="ARBA00060547"/>
    </source>
</evidence>
<accession>B7JZJ6</accession>
<evidence type="ECO:0000256" key="10">
    <source>
        <dbReference type="ARBA" id="ARBA00048496"/>
    </source>
</evidence>
<evidence type="ECO:0000256" key="1">
    <source>
        <dbReference type="ARBA" id="ARBA00001947"/>
    </source>
</evidence>
<dbReference type="SUPFAM" id="SSF102198">
    <property type="entry name" value="Putative cyclase"/>
    <property type="match status" value="1"/>
</dbReference>
<dbReference type="PANTHER" id="PTHR31118:SF32">
    <property type="entry name" value="KYNURENINE FORMAMIDASE"/>
    <property type="match status" value="1"/>
</dbReference>
<dbReference type="Proteomes" id="UP000008204">
    <property type="component" value="Chromosome"/>
</dbReference>
<evidence type="ECO:0000256" key="7">
    <source>
        <dbReference type="ARBA" id="ARBA00022801"/>
    </source>
</evidence>
<keyword evidence="9" id="KW-0823">Tryptophan catabolism</keyword>
<name>B7JZJ6_RIPO1</name>
<reference evidence="13" key="1">
    <citation type="journal article" date="2011" name="MBio">
        <title>Novel metabolic attributes of the genus Cyanothece, comprising a group of unicellular nitrogen-fixing Cyanobacteria.</title>
        <authorList>
            <person name="Bandyopadhyay A."/>
            <person name="Elvitigala T."/>
            <person name="Welsh E."/>
            <person name="Stockel J."/>
            <person name="Liberton M."/>
            <person name="Min H."/>
            <person name="Sherman L.A."/>
            <person name="Pakrasi H.B."/>
        </authorList>
    </citation>
    <scope>NUCLEOTIDE SEQUENCE [LARGE SCALE GENOMIC DNA]</scope>
    <source>
        <strain evidence="13">PCC 8801</strain>
    </source>
</reference>
<comment type="subunit">
    <text evidence="3">Homodimer.</text>
</comment>
<sequence>MSRYIDISVSVSANLPCWPGSPPVKFTRDLDLDKGDIANDTSINFSVHTGTHIDAPLHFIQGGNSVDQVSLDILIGKAYVADLSTVDVITTDILKQLSLPTETTRLLLKTKNSQLWEAKGSEFNPDFVAITADAAQWLVGQGIKLVGIDYLSIQRFYDGPETHQILLGAEVVIIEGLNLTQVSSGEYQLICLPIKLQGIEGAPARVILQDYRC</sequence>
<evidence type="ECO:0000256" key="6">
    <source>
        <dbReference type="ARBA" id="ARBA00022723"/>
    </source>
</evidence>
<dbReference type="EMBL" id="CP001287">
    <property type="protein sequence ID" value="ACK64156.1"/>
    <property type="molecule type" value="Genomic_DNA"/>
</dbReference>
<dbReference type="Gene3D" id="3.50.30.50">
    <property type="entry name" value="Putative cyclase"/>
    <property type="match status" value="1"/>
</dbReference>
<evidence type="ECO:0000256" key="3">
    <source>
        <dbReference type="ARBA" id="ARBA00011738"/>
    </source>
</evidence>
<dbReference type="InterPro" id="IPR037175">
    <property type="entry name" value="KFase_sf"/>
</dbReference>
<dbReference type="KEGG" id="cyp:PCC8801_0049"/>
<evidence type="ECO:0000256" key="8">
    <source>
        <dbReference type="ARBA" id="ARBA00022833"/>
    </source>
</evidence>
<keyword evidence="13" id="KW-1185">Reference proteome</keyword>
<dbReference type="GO" id="GO:0019441">
    <property type="term" value="P:L-tryptophan catabolic process to kynurenine"/>
    <property type="evidence" value="ECO:0007669"/>
    <property type="project" value="InterPro"/>
</dbReference>
<organism evidence="12 13">
    <name type="scientific">Rippkaea orientalis (strain PCC 8801 / RF-1)</name>
    <name type="common">Cyanothece sp. (strain PCC 8801)</name>
    <dbReference type="NCBI Taxonomy" id="41431"/>
    <lineage>
        <taxon>Bacteria</taxon>
        <taxon>Bacillati</taxon>
        <taxon>Cyanobacteriota</taxon>
        <taxon>Cyanophyceae</taxon>
        <taxon>Oscillatoriophycideae</taxon>
        <taxon>Chroococcales</taxon>
        <taxon>Aphanothecaceae</taxon>
        <taxon>Rippkaea</taxon>
        <taxon>Rippkaea orientalis</taxon>
    </lineage>
</organism>
<evidence type="ECO:0000256" key="4">
    <source>
        <dbReference type="ARBA" id="ARBA00012930"/>
    </source>
</evidence>
<dbReference type="PANTHER" id="PTHR31118">
    <property type="entry name" value="CYCLASE-LIKE PROTEIN 2"/>
    <property type="match status" value="1"/>
</dbReference>